<reference evidence="2 3" key="1">
    <citation type="submission" date="2018-05" db="EMBL/GenBank/DDBJ databases">
        <title>Freshwater and sediment microbial communities from various areas in North America, analyzing microbe dynamics in response to fracking.</title>
        <authorList>
            <person name="Lamendella R."/>
        </authorList>
    </citation>
    <scope>NUCLEOTIDE SEQUENCE [LARGE SCALE GENOMIC DNA]</scope>
    <source>
        <strain evidence="2 3">15_TX</strain>
    </source>
</reference>
<dbReference type="SUPFAM" id="SSF102588">
    <property type="entry name" value="LmbE-like"/>
    <property type="match status" value="1"/>
</dbReference>
<name>A0A2V3A0M3_9BACI</name>
<comment type="caution">
    <text evidence="2">The sequence shown here is derived from an EMBL/GenBank/DDBJ whole genome shotgun (WGS) entry which is preliminary data.</text>
</comment>
<evidence type="ECO:0000313" key="2">
    <source>
        <dbReference type="EMBL" id="PWW30336.1"/>
    </source>
</evidence>
<protein>
    <submittedName>
        <fullName evidence="2">Bacillithiol biosynthesis deacetylase BshB1</fullName>
    </submittedName>
</protein>
<proteinExistence type="predicted"/>
<dbReference type="InterPro" id="IPR003737">
    <property type="entry name" value="GlcNAc_PI_deacetylase-related"/>
</dbReference>
<dbReference type="RefSeq" id="WP_110064210.1">
    <property type="nucleotide sequence ID" value="NZ_QGTW01000003.1"/>
</dbReference>
<comment type="cofactor">
    <cofactor evidence="1">
        <name>Zn(2+)</name>
        <dbReference type="ChEBI" id="CHEBI:29105"/>
    </cofactor>
</comment>
<dbReference type="OrthoDB" id="9778719at2"/>
<dbReference type="AlphaFoldDB" id="A0A2V3A0M3"/>
<dbReference type="GO" id="GO:0071793">
    <property type="term" value="P:bacillithiol biosynthetic process"/>
    <property type="evidence" value="ECO:0007669"/>
    <property type="project" value="InterPro"/>
</dbReference>
<dbReference type="InterPro" id="IPR024078">
    <property type="entry name" value="LmbE-like_dom_sf"/>
</dbReference>
<dbReference type="EMBL" id="QGTW01000003">
    <property type="protein sequence ID" value="PWW30336.1"/>
    <property type="molecule type" value="Genomic_DNA"/>
</dbReference>
<sequence length="238" mass="26858">MNHDDLDILAFGAHADDVEIGMGGMIAKYVSYGKRIGICDLTRAELSSNGTVDIRKEEARKAADILGVGIRETLNLPDRGLYFNQEYITKIAEVIRKYRPSLVFAPYMEDRHPDHGHCARLVEEAIFSAGIKKFETEGTYPPHKVKNLYFYMINGFHTPDFLVDISSFIDKKIASLEAYESQFVKSPESYETPLVNGYIETVQARESLFGKQAGVQYAEGFKVNKPLLLNMDLFGEEL</sequence>
<dbReference type="PANTHER" id="PTHR12993:SF30">
    <property type="entry name" value="N-ACETYL-ALPHA-D-GLUCOSAMINYL L-MALATE DEACETYLASE 1"/>
    <property type="match status" value="1"/>
</dbReference>
<organism evidence="2 3">
    <name type="scientific">Cytobacillus oceanisediminis</name>
    <dbReference type="NCBI Taxonomy" id="665099"/>
    <lineage>
        <taxon>Bacteria</taxon>
        <taxon>Bacillati</taxon>
        <taxon>Bacillota</taxon>
        <taxon>Bacilli</taxon>
        <taxon>Bacillales</taxon>
        <taxon>Bacillaceae</taxon>
        <taxon>Cytobacillus</taxon>
    </lineage>
</organism>
<dbReference type="GO" id="GO:0019213">
    <property type="term" value="F:deacetylase activity"/>
    <property type="evidence" value="ECO:0007669"/>
    <property type="project" value="InterPro"/>
</dbReference>
<evidence type="ECO:0000313" key="3">
    <source>
        <dbReference type="Proteomes" id="UP000247150"/>
    </source>
</evidence>
<accession>A0A2V3A0M3</accession>
<dbReference type="PANTHER" id="PTHR12993">
    <property type="entry name" value="N-ACETYLGLUCOSAMINYL-PHOSPHATIDYLINOSITOL DE-N-ACETYLASE-RELATED"/>
    <property type="match status" value="1"/>
</dbReference>
<dbReference type="NCBIfam" id="TIGR04001">
    <property type="entry name" value="thiol_BshB1"/>
    <property type="match status" value="1"/>
</dbReference>
<dbReference type="Pfam" id="PF02585">
    <property type="entry name" value="PIG-L"/>
    <property type="match status" value="1"/>
</dbReference>
<dbReference type="InterPro" id="IPR023842">
    <property type="entry name" value="Bacillithiol_biosynth_BshB1"/>
</dbReference>
<evidence type="ECO:0000256" key="1">
    <source>
        <dbReference type="ARBA" id="ARBA00001947"/>
    </source>
</evidence>
<dbReference type="GO" id="GO:0016811">
    <property type="term" value="F:hydrolase activity, acting on carbon-nitrogen (but not peptide) bonds, in linear amides"/>
    <property type="evidence" value="ECO:0007669"/>
    <property type="project" value="TreeGrafter"/>
</dbReference>
<dbReference type="Proteomes" id="UP000247150">
    <property type="component" value="Unassembled WGS sequence"/>
</dbReference>
<dbReference type="Gene3D" id="3.40.50.10320">
    <property type="entry name" value="LmbE-like"/>
    <property type="match status" value="1"/>
</dbReference>
<gene>
    <name evidence="2" type="ORF">DFO73_103221</name>
</gene>